<dbReference type="InterPro" id="IPR009057">
    <property type="entry name" value="Homeodomain-like_sf"/>
</dbReference>
<comment type="caution">
    <text evidence="6">The sequence shown here is derived from an EMBL/GenBank/DDBJ whole genome shotgun (WGS) entry which is preliminary data.</text>
</comment>
<proteinExistence type="predicted"/>
<keyword evidence="2 4" id="KW-0238">DNA-binding</keyword>
<evidence type="ECO:0000313" key="7">
    <source>
        <dbReference type="Proteomes" id="UP001596353"/>
    </source>
</evidence>
<feature type="domain" description="HTH tetR-type" evidence="5">
    <location>
        <begin position="6"/>
        <end position="66"/>
    </location>
</feature>
<organism evidence="6 7">
    <name type="scientific">Sulfitobacter porphyrae</name>
    <dbReference type="NCBI Taxonomy" id="1246864"/>
    <lineage>
        <taxon>Bacteria</taxon>
        <taxon>Pseudomonadati</taxon>
        <taxon>Pseudomonadota</taxon>
        <taxon>Alphaproteobacteria</taxon>
        <taxon>Rhodobacterales</taxon>
        <taxon>Roseobacteraceae</taxon>
        <taxon>Sulfitobacter</taxon>
    </lineage>
</organism>
<protein>
    <submittedName>
        <fullName evidence="6">TetR/AcrR family transcriptional regulator</fullName>
    </submittedName>
</protein>
<dbReference type="PROSITE" id="PS50977">
    <property type="entry name" value="HTH_TETR_2"/>
    <property type="match status" value="1"/>
</dbReference>
<dbReference type="Gene3D" id="1.10.357.10">
    <property type="entry name" value="Tetracycline Repressor, domain 2"/>
    <property type="match status" value="1"/>
</dbReference>
<accession>A0ABW2B9C5</accession>
<evidence type="ECO:0000256" key="3">
    <source>
        <dbReference type="ARBA" id="ARBA00023163"/>
    </source>
</evidence>
<dbReference type="InterPro" id="IPR011075">
    <property type="entry name" value="TetR_C"/>
</dbReference>
<dbReference type="SUPFAM" id="SSF48498">
    <property type="entry name" value="Tetracyclin repressor-like, C-terminal domain"/>
    <property type="match status" value="1"/>
</dbReference>
<dbReference type="EMBL" id="JBHSWG010000003">
    <property type="protein sequence ID" value="MFC6761654.1"/>
    <property type="molecule type" value="Genomic_DNA"/>
</dbReference>
<feature type="DNA-binding region" description="H-T-H motif" evidence="4">
    <location>
        <begin position="29"/>
        <end position="48"/>
    </location>
</feature>
<sequence length="188" mass="20358">MARPKEFHQEKALVAAMAVFREHGFEGSSTAMLLKSMGIGRQSFYDTYGDKQSLYHAALQKYASQEALQHVTALREGGKGMAAIRTMMERVVASADEPCLGIGSICEFGRRDSVVNDINSAADLSLRRALIDRLEEAREIGELADGVDPEDAAHFVLANVASIRLSARAGASPAALETISRLTMRSLT</sequence>
<keyword evidence="1" id="KW-0805">Transcription regulation</keyword>
<dbReference type="Gene3D" id="1.10.10.60">
    <property type="entry name" value="Homeodomain-like"/>
    <property type="match status" value="1"/>
</dbReference>
<keyword evidence="3" id="KW-0804">Transcription</keyword>
<keyword evidence="7" id="KW-1185">Reference proteome</keyword>
<dbReference type="PANTHER" id="PTHR47506:SF1">
    <property type="entry name" value="HTH-TYPE TRANSCRIPTIONAL REGULATOR YJDC"/>
    <property type="match status" value="1"/>
</dbReference>
<reference evidence="7" key="1">
    <citation type="journal article" date="2019" name="Int. J. Syst. Evol. Microbiol.">
        <title>The Global Catalogue of Microorganisms (GCM) 10K type strain sequencing project: providing services to taxonomists for standard genome sequencing and annotation.</title>
        <authorList>
            <consortium name="The Broad Institute Genomics Platform"/>
            <consortium name="The Broad Institute Genome Sequencing Center for Infectious Disease"/>
            <person name="Wu L."/>
            <person name="Ma J."/>
        </authorList>
    </citation>
    <scope>NUCLEOTIDE SEQUENCE [LARGE SCALE GENOMIC DNA]</scope>
    <source>
        <strain evidence="7">CCUG 66188</strain>
    </source>
</reference>
<evidence type="ECO:0000256" key="2">
    <source>
        <dbReference type="ARBA" id="ARBA00023125"/>
    </source>
</evidence>
<dbReference type="InterPro" id="IPR001647">
    <property type="entry name" value="HTH_TetR"/>
</dbReference>
<dbReference type="SUPFAM" id="SSF46689">
    <property type="entry name" value="Homeodomain-like"/>
    <property type="match status" value="1"/>
</dbReference>
<gene>
    <name evidence="6" type="ORF">ACFQFQ_22795</name>
</gene>
<dbReference type="Pfam" id="PF16925">
    <property type="entry name" value="TetR_C_13"/>
    <property type="match status" value="1"/>
</dbReference>
<dbReference type="PANTHER" id="PTHR47506">
    <property type="entry name" value="TRANSCRIPTIONAL REGULATORY PROTEIN"/>
    <property type="match status" value="1"/>
</dbReference>
<evidence type="ECO:0000256" key="4">
    <source>
        <dbReference type="PROSITE-ProRule" id="PRU00335"/>
    </source>
</evidence>
<evidence type="ECO:0000313" key="6">
    <source>
        <dbReference type="EMBL" id="MFC6761654.1"/>
    </source>
</evidence>
<evidence type="ECO:0000259" key="5">
    <source>
        <dbReference type="PROSITE" id="PS50977"/>
    </source>
</evidence>
<dbReference type="Pfam" id="PF00440">
    <property type="entry name" value="TetR_N"/>
    <property type="match status" value="1"/>
</dbReference>
<name>A0ABW2B9C5_9RHOB</name>
<evidence type="ECO:0000256" key="1">
    <source>
        <dbReference type="ARBA" id="ARBA00023015"/>
    </source>
</evidence>
<dbReference type="Proteomes" id="UP001596353">
    <property type="component" value="Unassembled WGS sequence"/>
</dbReference>
<dbReference type="InterPro" id="IPR036271">
    <property type="entry name" value="Tet_transcr_reg_TetR-rel_C_sf"/>
</dbReference>